<comment type="caution">
    <text evidence="3">The sequence shown here is derived from an EMBL/GenBank/DDBJ whole genome shotgun (WGS) entry which is preliminary data.</text>
</comment>
<dbReference type="Gene3D" id="2.130.10.10">
    <property type="entry name" value="YVTN repeat-like/Quinoprotein amine dehydrogenase"/>
    <property type="match status" value="2"/>
</dbReference>
<dbReference type="Pfam" id="PF17963">
    <property type="entry name" value="Big_9"/>
    <property type="match status" value="1"/>
</dbReference>
<accession>A0ABR5IGJ9</accession>
<feature type="compositionally biased region" description="Polar residues" evidence="1">
    <location>
        <begin position="19"/>
        <end position="35"/>
    </location>
</feature>
<dbReference type="InterPro" id="IPR040853">
    <property type="entry name" value="RapA2_cadherin-like"/>
</dbReference>
<dbReference type="RefSeq" id="WP_049697693.1">
    <property type="nucleotide sequence ID" value="NZ_JAQDQF010000002.1"/>
</dbReference>
<dbReference type="SUPFAM" id="SSF50969">
    <property type="entry name" value="YVTN repeat-like/Quinoprotein amine dehydrogenase"/>
    <property type="match status" value="1"/>
</dbReference>
<dbReference type="PANTHER" id="PTHR47197:SF3">
    <property type="entry name" value="DIHYDRO-HEME D1 DEHYDROGENASE"/>
    <property type="match status" value="1"/>
</dbReference>
<dbReference type="InterPro" id="IPR011044">
    <property type="entry name" value="Quino_amine_DH_bsu"/>
</dbReference>
<dbReference type="Pfam" id="PF17803">
    <property type="entry name" value="Cadherin_4"/>
    <property type="match status" value="1"/>
</dbReference>
<feature type="domain" description="RapA2 cadherin-like" evidence="2">
    <location>
        <begin position="136"/>
        <end position="192"/>
    </location>
</feature>
<name>A0ABR5IGJ9_9ACTN</name>
<dbReference type="PANTHER" id="PTHR47197">
    <property type="entry name" value="PROTEIN NIRF"/>
    <property type="match status" value="1"/>
</dbReference>
<dbReference type="Proteomes" id="UP000037247">
    <property type="component" value="Unassembled WGS sequence"/>
</dbReference>
<keyword evidence="4" id="KW-1185">Reference proteome</keyword>
<dbReference type="InterPro" id="IPR051200">
    <property type="entry name" value="Host-pathogen_enzymatic-act"/>
</dbReference>
<evidence type="ECO:0000256" key="1">
    <source>
        <dbReference type="SAM" id="MobiDB-lite"/>
    </source>
</evidence>
<evidence type="ECO:0000259" key="2">
    <source>
        <dbReference type="Pfam" id="PF17803"/>
    </source>
</evidence>
<gene>
    <name evidence="3" type="ORF">ABW18_03905</name>
</gene>
<organism evidence="3 4">
    <name type="scientific">Gordonia jacobaea</name>
    <dbReference type="NCBI Taxonomy" id="122202"/>
    <lineage>
        <taxon>Bacteria</taxon>
        <taxon>Bacillati</taxon>
        <taxon>Actinomycetota</taxon>
        <taxon>Actinomycetes</taxon>
        <taxon>Mycobacteriales</taxon>
        <taxon>Gordoniaceae</taxon>
        <taxon>Gordonia</taxon>
    </lineage>
</organism>
<protein>
    <recommendedName>
        <fullName evidence="2">RapA2 cadherin-like domain-containing protein</fullName>
    </recommendedName>
</protein>
<reference evidence="3 4" key="1">
    <citation type="submission" date="2015-05" db="EMBL/GenBank/DDBJ databases">
        <title>Draft genome sequence of the bacterium Gordonia jacobaea a new member of the Gordonia genus.</title>
        <authorList>
            <person name="Jimenez-Galisteo G."/>
            <person name="Dominguez A."/>
            <person name="Munoz E."/>
            <person name="Vinas M."/>
        </authorList>
    </citation>
    <scope>NUCLEOTIDE SEQUENCE [LARGE SCALE GENOMIC DNA]</scope>
    <source>
        <strain evidence="4">mv1</strain>
    </source>
</reference>
<feature type="region of interest" description="Disordered" evidence="1">
    <location>
        <begin position="1"/>
        <end position="38"/>
    </location>
</feature>
<evidence type="ECO:0000313" key="4">
    <source>
        <dbReference type="Proteomes" id="UP000037247"/>
    </source>
</evidence>
<dbReference type="Gene3D" id="2.60.40.2810">
    <property type="match status" value="1"/>
</dbReference>
<dbReference type="InterPro" id="IPR010221">
    <property type="entry name" value="VCBS_dom"/>
</dbReference>
<dbReference type="InterPro" id="IPR013783">
    <property type="entry name" value="Ig-like_fold"/>
</dbReference>
<proteinExistence type="predicted"/>
<dbReference type="InterPro" id="IPR015943">
    <property type="entry name" value="WD40/YVTN_repeat-like_dom_sf"/>
</dbReference>
<feature type="compositionally biased region" description="Low complexity" evidence="1">
    <location>
        <begin position="1"/>
        <end position="18"/>
    </location>
</feature>
<dbReference type="Gene3D" id="2.60.40.10">
    <property type="entry name" value="Immunoglobulins"/>
    <property type="match status" value="1"/>
</dbReference>
<sequence length="623" mass="63296">MTSGAPSTSAAASSGDSPHTATPRSDTATPRSATPDSAAVVEIPTSRVASLSVVNPLAGTAADASATQVVVGSGPAPVTTSGGVRVVNAPTKFIATLFSVLGFNPLVAHDPSAPAPAPALVFAWAAWQQVNRRFFNSYPTVSPSTPLVDASTGVVTGSLGASDPDGDVLTYTVLTQPEHGTVVINPDGTYTYTPDPAYAHSLSDTSSTATTTDSFAVSVSDDTSSNPVHSHYLSATTTAGQTASVVVPITPENQAPTLSVTSNAPTAGTIQLTDASWPAAVTVSSNGKYAFVGDVRWNRVVVVDADPASPTYNQVVTEVSSHRATGVAVTPDGKTLYVADSSPYIIDNALRKFVNVIDLDPTSSTMGTAVARIAVPDVPVAVTLSPDGNTLYTNTLDGVVAIDVRGGSTQGTVIATYPSRPYVYGVAVSPDNTRLYLAISDSVTSSVCIIDMDPASSTYQQEIATIDAIGVTGAAVSGDGKLLYVSQETARVVSVIDVDPQSPTYQQVLGTYAVSAQPNGVALTPDGTRLYTANSDATLSVIPTGVVTGTAHGSDADGDTLAYSVSGQPAHGAVVIDPTTGTWTYSPDTPGSTNPDSFVITVDDGHGGIASQAITINAPAVSV</sequence>
<evidence type="ECO:0000313" key="3">
    <source>
        <dbReference type="EMBL" id="KNA92471.1"/>
    </source>
</evidence>
<dbReference type="NCBIfam" id="TIGR01965">
    <property type="entry name" value="VCBS_repeat"/>
    <property type="match status" value="1"/>
</dbReference>
<dbReference type="EMBL" id="LDTZ01000014">
    <property type="protein sequence ID" value="KNA92471.1"/>
    <property type="molecule type" value="Genomic_DNA"/>
</dbReference>